<evidence type="ECO:0000313" key="3">
    <source>
        <dbReference type="EMBL" id="QSZ41067.1"/>
    </source>
</evidence>
<gene>
    <name evidence="3" type="ORF">GJV85_02695</name>
</gene>
<dbReference type="KEGG" id="saqt:GJV85_02695"/>
<dbReference type="Pfam" id="PF11992">
    <property type="entry name" value="TgpA_N"/>
    <property type="match status" value="1"/>
</dbReference>
<evidence type="ECO:0000256" key="1">
    <source>
        <dbReference type="SAM" id="Phobius"/>
    </source>
</evidence>
<dbReference type="EMBL" id="CP046072">
    <property type="protein sequence ID" value="QSZ41067.1"/>
    <property type="molecule type" value="Genomic_DNA"/>
</dbReference>
<dbReference type="InterPro" id="IPR002931">
    <property type="entry name" value="Transglutaminase-like"/>
</dbReference>
<dbReference type="AlphaFoldDB" id="A0A975AYR7"/>
<keyword evidence="1" id="KW-0472">Membrane</keyword>
<accession>A0A975AYR7</accession>
<dbReference type="InterPro" id="IPR038765">
    <property type="entry name" value="Papain-like_cys_pep_sf"/>
</dbReference>
<dbReference type="InterPro" id="IPR021878">
    <property type="entry name" value="TgpA_N"/>
</dbReference>
<protein>
    <submittedName>
        <fullName evidence="3">DUF3488 domain-containing protein</fullName>
    </submittedName>
</protein>
<organism evidence="3 4">
    <name type="scientific">Sulfurimonas aquatica</name>
    <dbReference type="NCBI Taxonomy" id="2672570"/>
    <lineage>
        <taxon>Bacteria</taxon>
        <taxon>Pseudomonadati</taxon>
        <taxon>Campylobacterota</taxon>
        <taxon>Epsilonproteobacteria</taxon>
        <taxon>Campylobacterales</taxon>
        <taxon>Sulfurimonadaceae</taxon>
        <taxon>Sulfurimonas</taxon>
    </lineage>
</organism>
<dbReference type="Proteomes" id="UP000671852">
    <property type="component" value="Chromosome"/>
</dbReference>
<dbReference type="RefSeq" id="WP_207562339.1">
    <property type="nucleotide sequence ID" value="NZ_CP046072.1"/>
</dbReference>
<keyword evidence="1" id="KW-1133">Transmembrane helix</keyword>
<feature type="transmembrane region" description="Helical" evidence="1">
    <location>
        <begin position="164"/>
        <end position="183"/>
    </location>
</feature>
<reference evidence="3" key="1">
    <citation type="submission" date="2019-11" db="EMBL/GenBank/DDBJ databases">
        <authorList>
            <person name="Kojima H."/>
        </authorList>
    </citation>
    <scope>NUCLEOTIDE SEQUENCE</scope>
    <source>
        <strain evidence="3">H1576</strain>
    </source>
</reference>
<dbReference type="PANTHER" id="PTHR42736">
    <property type="entry name" value="PROTEIN-GLUTAMINE GAMMA-GLUTAMYLTRANSFERASE"/>
    <property type="match status" value="1"/>
</dbReference>
<evidence type="ECO:0000259" key="2">
    <source>
        <dbReference type="SMART" id="SM00460"/>
    </source>
</evidence>
<dbReference type="SMART" id="SM00460">
    <property type="entry name" value="TGc"/>
    <property type="match status" value="1"/>
</dbReference>
<dbReference type="SUPFAM" id="SSF54001">
    <property type="entry name" value="Cysteine proteinases"/>
    <property type="match status" value="1"/>
</dbReference>
<keyword evidence="1" id="KW-0812">Transmembrane</keyword>
<dbReference type="PANTHER" id="PTHR42736:SF1">
    <property type="entry name" value="PROTEIN-GLUTAMINE GAMMA-GLUTAMYLTRANSFERASE"/>
    <property type="match status" value="1"/>
</dbReference>
<sequence length="638" mass="73923">MKSFKQLLSSRVPSSSKLLDIAIILSIVPHLFVMKFFMILYIFIALVVIMKKHNSSKDKYILMLTGAILIALSFFNDYNFSNFSRMQFFVSLVSALLIYAVTLQKTTGEINVYLKLSPAFLMLLSFFFFESITMLLYTVFTLFVFTLLNIWSRMNTTLLDVIKLTSQLFVLALPIVVILFLVFPRISFQKSDFGFQADSYLSSGYNDEMHLSSDEVRPSNRVVMEVYFQDENISDDSLYFRGATLYKQNGIDWLKESKNRETDRLIKAKNIINYDITLYPHAKEWIYPLDMPTKAVEKTVLKSDYTLSSIKPIYNKKRYKLDAALSYKLVSKDLSNTLDVDVRNSPQTYKALEELKNSNLSDIQKAVGLMNFFKRQKILYSLKPKNIDLDNFMDSFLFDAKNGYCIHFASSFAMSARLVGIPSRIVTGFRPSKENMIKNYLLVKSSDAHAWVELYVDDRGWMRFDPTTTAMQSARQESQSQVVSKNTLFETINLNFMYAKYVIDSWILDYNRAKQLSILNKLMNDTLYVAKFVASIGGFFILVFILYITIKTPRAKDELMSEVAKLLKALKRHELIKKESEPMREFLLKVQESRGLDTKSLSNAYHELKYSKKDKELNLESLKYEIKILISSLKKKNN</sequence>
<feature type="transmembrane region" description="Helical" evidence="1">
    <location>
        <begin position="528"/>
        <end position="550"/>
    </location>
</feature>
<dbReference type="Pfam" id="PF01841">
    <property type="entry name" value="Transglut_core"/>
    <property type="match status" value="1"/>
</dbReference>
<proteinExistence type="predicted"/>
<reference evidence="3" key="2">
    <citation type="submission" date="2021-04" db="EMBL/GenBank/DDBJ databases">
        <title>Isolation and characterization of a novel species of the genus Sulfurimonas.</title>
        <authorList>
            <person name="Fukui M."/>
        </authorList>
    </citation>
    <scope>NUCLEOTIDE SEQUENCE</scope>
    <source>
        <strain evidence="3">H1576</strain>
    </source>
</reference>
<dbReference type="Gene3D" id="3.10.620.30">
    <property type="match status" value="1"/>
</dbReference>
<feature type="transmembrane region" description="Helical" evidence="1">
    <location>
        <begin position="21"/>
        <end position="48"/>
    </location>
</feature>
<feature type="domain" description="Transglutaminase-like" evidence="2">
    <location>
        <begin position="397"/>
        <end position="468"/>
    </location>
</feature>
<name>A0A975AYR7_9BACT</name>
<feature type="transmembrane region" description="Helical" evidence="1">
    <location>
        <begin position="135"/>
        <end position="152"/>
    </location>
</feature>
<feature type="transmembrane region" description="Helical" evidence="1">
    <location>
        <begin position="60"/>
        <end position="80"/>
    </location>
</feature>
<evidence type="ECO:0000313" key="4">
    <source>
        <dbReference type="Proteomes" id="UP000671852"/>
    </source>
</evidence>
<keyword evidence="4" id="KW-1185">Reference proteome</keyword>
<dbReference type="InterPro" id="IPR052901">
    <property type="entry name" value="Bact_TGase-like"/>
</dbReference>
<feature type="transmembrane region" description="Helical" evidence="1">
    <location>
        <begin position="86"/>
        <end position="103"/>
    </location>
</feature>